<dbReference type="OrthoDB" id="2748701at2759"/>
<sequence length="379" mass="42648">MENCPAEIWSRIFFLACADGGHTGRSLSHVSRYFRQTSQLAQLHSIAISGVGQLYEFTEMLSRRPSELCMIRHLFVSSQDIPRKRPYAYPEILASLPQEELSKHLIYHLYRPGDEDLIQQLLKRAGHRRSWNKVSILAERRAAFRIVLLRLLRIVAPTLQTLTLYLDTSHQLVLQDVQFPSLVELTLHSKFPIATVFGGPSRSVQPMPKLTRLHVAGDPDCFEVFLGSVPALTHLRLTGVSYLASRIQSAVCAAINAFSADSIHEQSPGQASSDSAIQRQSGSELPPLSCVMIHPCSALRGWQVQNNVVCTLQSMTKRNDKLVLLGIAEFDAPSHYDIAQAKQHWLERVVGDEGCWSTTITPKNASGERWKFEYRHWVA</sequence>
<keyword evidence="2" id="KW-1185">Reference proteome</keyword>
<gene>
    <name evidence="1" type="ORF">LAESUDRAFT_727914</name>
</gene>
<accession>A0A165DAI1</accession>
<dbReference type="STRING" id="1314785.A0A165DAI1"/>
<dbReference type="GeneID" id="63826350"/>
<protein>
    <submittedName>
        <fullName evidence="1">Uncharacterized protein</fullName>
    </submittedName>
</protein>
<reference evidence="1 2" key="1">
    <citation type="journal article" date="2016" name="Mol. Biol. Evol.">
        <title>Comparative Genomics of Early-Diverging Mushroom-Forming Fungi Provides Insights into the Origins of Lignocellulose Decay Capabilities.</title>
        <authorList>
            <person name="Nagy L.G."/>
            <person name="Riley R."/>
            <person name="Tritt A."/>
            <person name="Adam C."/>
            <person name="Daum C."/>
            <person name="Floudas D."/>
            <person name="Sun H."/>
            <person name="Yadav J.S."/>
            <person name="Pangilinan J."/>
            <person name="Larsson K.H."/>
            <person name="Matsuura K."/>
            <person name="Barry K."/>
            <person name="Labutti K."/>
            <person name="Kuo R."/>
            <person name="Ohm R.A."/>
            <person name="Bhattacharya S.S."/>
            <person name="Shirouzu T."/>
            <person name="Yoshinaga Y."/>
            <person name="Martin F.M."/>
            <person name="Grigoriev I.V."/>
            <person name="Hibbett D.S."/>
        </authorList>
    </citation>
    <scope>NUCLEOTIDE SEQUENCE [LARGE SCALE GENOMIC DNA]</scope>
    <source>
        <strain evidence="1 2">93-53</strain>
    </source>
</reference>
<evidence type="ECO:0000313" key="2">
    <source>
        <dbReference type="Proteomes" id="UP000076871"/>
    </source>
</evidence>
<dbReference type="AlphaFoldDB" id="A0A165DAI1"/>
<dbReference type="RefSeq" id="XP_040762178.1">
    <property type="nucleotide sequence ID" value="XM_040909321.1"/>
</dbReference>
<dbReference type="InParanoid" id="A0A165DAI1"/>
<organism evidence="1 2">
    <name type="scientific">Laetiporus sulphureus 93-53</name>
    <dbReference type="NCBI Taxonomy" id="1314785"/>
    <lineage>
        <taxon>Eukaryota</taxon>
        <taxon>Fungi</taxon>
        <taxon>Dikarya</taxon>
        <taxon>Basidiomycota</taxon>
        <taxon>Agaricomycotina</taxon>
        <taxon>Agaricomycetes</taxon>
        <taxon>Polyporales</taxon>
        <taxon>Laetiporus</taxon>
    </lineage>
</organism>
<dbReference type="EMBL" id="KV427636">
    <property type="protein sequence ID" value="KZT04438.1"/>
    <property type="molecule type" value="Genomic_DNA"/>
</dbReference>
<name>A0A165DAI1_9APHY</name>
<evidence type="ECO:0000313" key="1">
    <source>
        <dbReference type="EMBL" id="KZT04438.1"/>
    </source>
</evidence>
<proteinExistence type="predicted"/>
<dbReference type="Proteomes" id="UP000076871">
    <property type="component" value="Unassembled WGS sequence"/>
</dbReference>